<dbReference type="Gene3D" id="3.30.70.2450">
    <property type="match status" value="1"/>
</dbReference>
<evidence type="ECO:0000256" key="1">
    <source>
        <dbReference type="ARBA" id="ARBA00023002"/>
    </source>
</evidence>
<evidence type="ECO:0000313" key="4">
    <source>
        <dbReference type="Proteomes" id="UP001239397"/>
    </source>
</evidence>
<dbReference type="GO" id="GO:0071949">
    <property type="term" value="F:FAD binding"/>
    <property type="evidence" value="ECO:0007669"/>
    <property type="project" value="InterPro"/>
</dbReference>
<dbReference type="PRINTS" id="PR00420">
    <property type="entry name" value="RNGMNOXGNASE"/>
</dbReference>
<dbReference type="InterPro" id="IPR050631">
    <property type="entry name" value="PheA/TfdB_FAD_monoxygenase"/>
</dbReference>
<dbReference type="Pfam" id="PF01494">
    <property type="entry name" value="FAD_binding_3"/>
    <property type="match status" value="1"/>
</dbReference>
<accession>A0A9Y2JPF5</accession>
<dbReference type="EMBL" id="CP127295">
    <property type="protein sequence ID" value="WIY01089.1"/>
    <property type="molecule type" value="Genomic_DNA"/>
</dbReference>
<dbReference type="NCBIfam" id="NF004829">
    <property type="entry name" value="PRK06183.1-3"/>
    <property type="match status" value="1"/>
</dbReference>
<gene>
    <name evidence="3" type="ORF">QRX60_44840</name>
</gene>
<dbReference type="RefSeq" id="WP_285997549.1">
    <property type="nucleotide sequence ID" value="NZ_CP127295.1"/>
</dbReference>
<dbReference type="GO" id="GO:0019622">
    <property type="term" value="P:3-(3-hydroxy)phenylpropionate catabolic process"/>
    <property type="evidence" value="ECO:0007669"/>
    <property type="project" value="TreeGrafter"/>
</dbReference>
<dbReference type="InterPro" id="IPR002938">
    <property type="entry name" value="FAD-bd"/>
</dbReference>
<protein>
    <submittedName>
        <fullName evidence="3">Bifunctional 3-(3-hydroxy-phenyl)propionate/3-hydroxycinnamic acid hydroxylase</fullName>
        <ecNumber evidence="3">1.14.13.127</ecNumber>
    </submittedName>
</protein>
<dbReference type="PANTHER" id="PTHR43476:SF3">
    <property type="entry name" value="FAD-BINDING MONOOXYGENASE"/>
    <property type="match status" value="1"/>
</dbReference>
<dbReference type="EC" id="1.14.13.127" evidence="3"/>
<dbReference type="Gene3D" id="3.40.30.120">
    <property type="match status" value="1"/>
</dbReference>
<dbReference type="KEGG" id="amog:QRX60_44840"/>
<evidence type="ECO:0000259" key="2">
    <source>
        <dbReference type="Pfam" id="PF01494"/>
    </source>
</evidence>
<sequence length="520" mass="56744">MSDPELHDVIVVGMGPVGSAAAIFAARAGLRVCALDKSADVYPLPRATHFDAEIMRLFQRAGLTTEVGPVVRTYDGGVHLGVDGEPIRDFRVRAERGPLGWYPHYTFLQPELDRVLRDQAAAVPGVACRTGAEVVDVRDTGSDVEVDVDVDGRTETLRARYVIACDGASSPIRKRLGIRLDDYGFDERWIIVDVRVPHPEVLPEYSVMWCDPSRPATYIPQPGRNRRWEFMLLDGESAEEMTRRDSIDRLLKPSVDPTGVEIVRSAVYRFHGLIAESWRSGRVFLAGDAAHQTPPFYGQGMCHGIRDVSNLAWKLALAVRDTRFEPALDSYAEERRPHVKTIIDASVENGRYICILDRDEALERDRRLRERLAAGTDVRSFRSVIPGLAAGVLSAAETAERGQLMIQPTVKTADGRDVLLDEQLGSGFAVLVAGDAPPSARTAWFTDVLGGRIVRVVADPSGPGEIADPTGALAAWFAGAAAGAVLVRPDGYVFGTVPDGPGIHRLIDELASQLSSVPIR</sequence>
<name>A0A9Y2JPF5_9PSEU</name>
<dbReference type="Gene3D" id="3.50.50.60">
    <property type="entry name" value="FAD/NAD(P)-binding domain"/>
    <property type="match status" value="1"/>
</dbReference>
<dbReference type="GO" id="GO:0008688">
    <property type="term" value="F:3-(3-hydroxyphenyl)propionate hydroxylase activity"/>
    <property type="evidence" value="ECO:0007669"/>
    <property type="project" value="UniProtKB-EC"/>
</dbReference>
<dbReference type="PANTHER" id="PTHR43476">
    <property type="entry name" value="3-(3-HYDROXY-PHENYL)PROPIONATE/3-HYDROXYCINNAMIC ACID HYDROXYLASE"/>
    <property type="match status" value="1"/>
</dbReference>
<dbReference type="SUPFAM" id="SSF51905">
    <property type="entry name" value="FAD/NAD(P)-binding domain"/>
    <property type="match status" value="1"/>
</dbReference>
<dbReference type="InterPro" id="IPR036188">
    <property type="entry name" value="FAD/NAD-bd_sf"/>
</dbReference>
<organism evidence="3 4">
    <name type="scientific">Amycolatopsis mongoliensis</name>
    <dbReference type="NCBI Taxonomy" id="715475"/>
    <lineage>
        <taxon>Bacteria</taxon>
        <taxon>Bacillati</taxon>
        <taxon>Actinomycetota</taxon>
        <taxon>Actinomycetes</taxon>
        <taxon>Pseudonocardiales</taxon>
        <taxon>Pseudonocardiaceae</taxon>
        <taxon>Amycolatopsis</taxon>
    </lineage>
</organism>
<dbReference type="Proteomes" id="UP001239397">
    <property type="component" value="Chromosome"/>
</dbReference>
<evidence type="ECO:0000313" key="3">
    <source>
        <dbReference type="EMBL" id="WIY01089.1"/>
    </source>
</evidence>
<feature type="domain" description="FAD-binding" evidence="2">
    <location>
        <begin position="8"/>
        <end position="345"/>
    </location>
</feature>
<proteinExistence type="predicted"/>
<keyword evidence="1 3" id="KW-0560">Oxidoreductase</keyword>
<keyword evidence="4" id="KW-1185">Reference proteome</keyword>
<dbReference type="AlphaFoldDB" id="A0A9Y2JPF5"/>
<reference evidence="3 4" key="1">
    <citation type="submission" date="2023-06" db="EMBL/GenBank/DDBJ databases">
        <authorList>
            <person name="Oyuntsetseg B."/>
            <person name="Kim S.B."/>
        </authorList>
    </citation>
    <scope>NUCLEOTIDE SEQUENCE [LARGE SCALE GENOMIC DNA]</scope>
    <source>
        <strain evidence="3 4">4-36</strain>
    </source>
</reference>